<protein>
    <submittedName>
        <fullName evidence="1">Tsl0825 protein</fullName>
    </submittedName>
</protein>
<dbReference type="Proteomes" id="UP000000440">
    <property type="component" value="Chromosome"/>
</dbReference>
<proteinExistence type="predicted"/>
<dbReference type="KEGG" id="tel:tsl0825"/>
<gene>
    <name evidence="1" type="ordered locus">tsl0825</name>
</gene>
<name>Q8DKN5_THEVB</name>
<sequence length="96" mass="10319">MAASLAHPVLLLAISPPVAQQPRTGWLVHHAGDSRGYGSWLPSESCHGVCSIAVALASGESDRARFTVAGIYFVNSLIGFELGYPWGQRQPQRLEC</sequence>
<organism evidence="1 2">
    <name type="scientific">Thermosynechococcus vestitus (strain NIES-2133 / IAM M-273 / BP-1)</name>
    <dbReference type="NCBI Taxonomy" id="197221"/>
    <lineage>
        <taxon>Bacteria</taxon>
        <taxon>Bacillati</taxon>
        <taxon>Cyanobacteriota</taxon>
        <taxon>Cyanophyceae</taxon>
        <taxon>Acaryochloridales</taxon>
        <taxon>Thermosynechococcaceae</taxon>
        <taxon>Thermosynechococcus</taxon>
    </lineage>
</organism>
<accession>Q8DKN5</accession>
<evidence type="ECO:0000313" key="1">
    <source>
        <dbReference type="EMBL" id="BAC08376.1"/>
    </source>
</evidence>
<dbReference type="EnsemblBacteria" id="BAC08376">
    <property type="protein sequence ID" value="BAC08376"/>
    <property type="gene ID" value="BAC08376"/>
</dbReference>
<keyword evidence="2" id="KW-1185">Reference proteome</keyword>
<evidence type="ECO:0000313" key="2">
    <source>
        <dbReference type="Proteomes" id="UP000000440"/>
    </source>
</evidence>
<dbReference type="STRING" id="197221.gene:10747416"/>
<reference evidence="1 2" key="1">
    <citation type="journal article" date="2002" name="DNA Res.">
        <title>Complete genome structure of the thermophilic cyanobacterium Thermosynechococcus elongatus BP-1.</title>
        <authorList>
            <person name="Nakamura Y."/>
            <person name="Kaneko T."/>
            <person name="Sato S."/>
            <person name="Ikeuchi M."/>
            <person name="Katoh H."/>
            <person name="Sasamoto S."/>
            <person name="Watanabe A."/>
            <person name="Iriguchi M."/>
            <person name="Kawashima K."/>
            <person name="Kimura T."/>
            <person name="Kishida Y."/>
            <person name="Kiyokawa C."/>
            <person name="Kohara M."/>
            <person name="Matsumoto M."/>
            <person name="Matsuno A."/>
            <person name="Nakazaki N."/>
            <person name="Shimpo S."/>
            <person name="Sugimoto M."/>
            <person name="Takeuchi C."/>
            <person name="Yamada M."/>
            <person name="Tabata S."/>
        </authorList>
    </citation>
    <scope>NUCLEOTIDE SEQUENCE [LARGE SCALE GENOMIC DNA]</scope>
    <source>
        <strain evidence="2">IAM M-273 / NIES-2133 / BP-1</strain>
    </source>
</reference>
<dbReference type="AlphaFoldDB" id="Q8DKN5"/>
<dbReference type="EMBL" id="BA000039">
    <property type="protein sequence ID" value="BAC08376.1"/>
    <property type="molecule type" value="Genomic_DNA"/>
</dbReference>